<evidence type="ECO:0000313" key="2">
    <source>
        <dbReference type="Proteomes" id="UP001062738"/>
    </source>
</evidence>
<evidence type="ECO:0000313" key="1">
    <source>
        <dbReference type="EMBL" id="MCY7008061.1"/>
    </source>
</evidence>
<accession>A0ABT4DKN0</accession>
<dbReference type="RefSeq" id="WP_265152054.1">
    <property type="nucleotide sequence ID" value="NZ_JAOXXL010000011.1"/>
</dbReference>
<keyword evidence="2" id="KW-1185">Reference proteome</keyword>
<dbReference type="Proteomes" id="UP001062738">
    <property type="component" value="Unassembled WGS sequence"/>
</dbReference>
<comment type="caution">
    <text evidence="1">The sequence shown here is derived from an EMBL/GenBank/DDBJ whole genome shotgun (WGS) entry which is preliminary data.</text>
</comment>
<name>A0ABT4DKN0_FUSSI</name>
<gene>
    <name evidence="1" type="ORF">OCK72_05245</name>
</gene>
<dbReference type="EMBL" id="JAOXXL010000011">
    <property type="protein sequence ID" value="MCY7008061.1"/>
    <property type="molecule type" value="Genomic_DNA"/>
</dbReference>
<organism evidence="1 2">
    <name type="scientific">Fusobacterium simiae</name>
    <dbReference type="NCBI Taxonomy" id="855"/>
    <lineage>
        <taxon>Bacteria</taxon>
        <taxon>Fusobacteriati</taxon>
        <taxon>Fusobacteriota</taxon>
        <taxon>Fusobacteriia</taxon>
        <taxon>Fusobacteriales</taxon>
        <taxon>Fusobacteriaceae</taxon>
        <taxon>Fusobacterium</taxon>
    </lineage>
</organism>
<sequence length="203" mass="24451">MFTKRNIYEYDIYKANISCLLEMGEINQEQYNMLSSIPKVERSKFVNSFERLEKDTATDYRKFVVKALEKFKKLNDIKEENIIEIAFDAIWLDKEVDNLQVTDNIKFTCKRKATSILEIKKVKFYFNSVDNTFFQRGLGKKESPWFEIIKEYMRLSEIEDTGNLKKFINDFKEKYVDKELDDNFYQRLIPKMDNLELLKILLY</sequence>
<proteinExistence type="predicted"/>
<protein>
    <submittedName>
        <fullName evidence="1">Uncharacterized protein</fullName>
    </submittedName>
</protein>
<reference evidence="1" key="1">
    <citation type="submission" date="2022-09" db="EMBL/GenBank/DDBJ databases">
        <authorList>
            <person name="Zoaiter M."/>
        </authorList>
    </citation>
    <scope>NUCLEOTIDE SEQUENCE</scope>
    <source>
        <strain evidence="1">DSM 19848</strain>
    </source>
</reference>